<dbReference type="Pfam" id="PF09186">
    <property type="entry name" value="DUF1949"/>
    <property type="match status" value="1"/>
</dbReference>
<dbReference type="Proteomes" id="UP000030008">
    <property type="component" value="Unassembled WGS sequence"/>
</dbReference>
<evidence type="ECO:0000313" key="5">
    <source>
        <dbReference type="EMBL" id="MZH55832.1"/>
    </source>
</evidence>
<organism evidence="4 6">
    <name type="scientific">Clostridium innocuum</name>
    <dbReference type="NCBI Taxonomy" id="1522"/>
    <lineage>
        <taxon>Bacteria</taxon>
        <taxon>Bacillati</taxon>
        <taxon>Bacillota</taxon>
        <taxon>Clostridia</taxon>
        <taxon>Eubacteriales</taxon>
        <taxon>Clostridiaceae</taxon>
        <taxon>Clostridium</taxon>
    </lineage>
</organism>
<proteinExistence type="inferred from homology"/>
<comment type="caution">
    <text evidence="4">The sequence shown here is derived from an EMBL/GenBank/DDBJ whole genome shotgun (WGS) entry which is preliminary data.</text>
</comment>
<protein>
    <submittedName>
        <fullName evidence="4">Xaa-Pro dipeptidase</fullName>
    </submittedName>
    <submittedName>
        <fullName evidence="5">YigZ family protein</fullName>
    </submittedName>
</protein>
<dbReference type="EMBL" id="JQIF01000015">
    <property type="protein sequence ID" value="KGJ54494.1"/>
    <property type="molecule type" value="Genomic_DNA"/>
</dbReference>
<dbReference type="Gene3D" id="3.30.230.30">
    <property type="entry name" value="Impact, N-terminal domain"/>
    <property type="match status" value="1"/>
</dbReference>
<dbReference type="Proteomes" id="UP000604383">
    <property type="component" value="Unassembled WGS sequence"/>
</dbReference>
<dbReference type="InterPro" id="IPR035647">
    <property type="entry name" value="EFG_III/V"/>
</dbReference>
<dbReference type="RefSeq" id="WP_009588127.1">
    <property type="nucleotide sequence ID" value="NZ_BAABXQ010000004.1"/>
</dbReference>
<feature type="domain" description="Impact N-terminal" evidence="2">
    <location>
        <begin position="15"/>
        <end position="120"/>
    </location>
</feature>
<dbReference type="InterPro" id="IPR036956">
    <property type="entry name" value="Impact_N_sf"/>
</dbReference>
<dbReference type="PANTHER" id="PTHR16301:SF20">
    <property type="entry name" value="IMPACT FAMILY MEMBER YIGZ"/>
    <property type="match status" value="1"/>
</dbReference>
<sequence length="202" mass="23244">MYRLKEDTMAELEIKKSRFLCYLHKSFSEADAKEFIQQIKKLHPNARHHCYAFIIGEQNELQRSNDDGEPQGTAGVPMLECLANRQMQDTVAVTVRYFGGIKLGAGGLIRAYSKSVSNALDQAVITQKQKRLVYSMTFSYELIGKLDHYFRQNEVAVLDKDYGEQVTYLWMCKEPLDADMAEITNGRFLPEFIEERIVDVEV</sequence>
<accession>A0A099I932</accession>
<comment type="similarity">
    <text evidence="1">Belongs to the IMPACT family.</text>
</comment>
<dbReference type="Pfam" id="PF01205">
    <property type="entry name" value="Impact_N"/>
    <property type="match status" value="1"/>
</dbReference>
<dbReference type="SUPFAM" id="SSF54980">
    <property type="entry name" value="EF-G C-terminal domain-like"/>
    <property type="match status" value="1"/>
</dbReference>
<dbReference type="AlphaFoldDB" id="A0A099I932"/>
<feature type="domain" description="UPF0029" evidence="3">
    <location>
        <begin position="137"/>
        <end position="187"/>
    </location>
</feature>
<evidence type="ECO:0000313" key="6">
    <source>
        <dbReference type="Proteomes" id="UP000030008"/>
    </source>
</evidence>
<dbReference type="InterPro" id="IPR015796">
    <property type="entry name" value="Impact_YigZ-like"/>
</dbReference>
<dbReference type="SUPFAM" id="SSF54211">
    <property type="entry name" value="Ribosomal protein S5 domain 2-like"/>
    <property type="match status" value="1"/>
</dbReference>
<dbReference type="InterPro" id="IPR015269">
    <property type="entry name" value="UPF0029_Impact_C"/>
</dbReference>
<gene>
    <name evidence="4" type="ORF">CIAN88_03320</name>
    <name evidence="5" type="ORF">GT664_08675</name>
</gene>
<dbReference type="GO" id="GO:0006446">
    <property type="term" value="P:regulation of translational initiation"/>
    <property type="evidence" value="ECO:0007669"/>
    <property type="project" value="TreeGrafter"/>
</dbReference>
<evidence type="ECO:0000256" key="1">
    <source>
        <dbReference type="ARBA" id="ARBA00007665"/>
    </source>
</evidence>
<dbReference type="InterPro" id="IPR020568">
    <property type="entry name" value="Ribosomal_Su5_D2-typ_SF"/>
</dbReference>
<dbReference type="NCBIfam" id="TIGR00257">
    <property type="entry name" value="IMPACT_YIGZ"/>
    <property type="match status" value="1"/>
</dbReference>
<reference evidence="5" key="2">
    <citation type="journal article" date="2019" name="Nat. Med.">
        <title>A library of human gut bacterial isolates paired with longitudinal multiomics data enables mechanistic microbiome research.</title>
        <authorList>
            <person name="Poyet M."/>
            <person name="Groussin M."/>
            <person name="Gibbons S.M."/>
            <person name="Avila-Pacheco J."/>
            <person name="Jiang X."/>
            <person name="Kearney S.M."/>
            <person name="Perrotta A.R."/>
            <person name="Berdy B."/>
            <person name="Zhao S."/>
            <person name="Lieberman T.D."/>
            <person name="Swanson P.K."/>
            <person name="Smith M."/>
            <person name="Roesemann S."/>
            <person name="Alexander J.E."/>
            <person name="Rich S.A."/>
            <person name="Livny J."/>
            <person name="Vlamakis H."/>
            <person name="Clish C."/>
            <person name="Bullock K."/>
            <person name="Deik A."/>
            <person name="Scott J."/>
            <person name="Pierce K.A."/>
            <person name="Xavier R.J."/>
            <person name="Alm E.J."/>
        </authorList>
    </citation>
    <scope>NUCLEOTIDE SEQUENCE</scope>
    <source>
        <strain evidence="5">BIOML-A12</strain>
    </source>
</reference>
<evidence type="ECO:0000259" key="3">
    <source>
        <dbReference type="Pfam" id="PF09186"/>
    </source>
</evidence>
<dbReference type="GO" id="GO:0005737">
    <property type="term" value="C:cytoplasm"/>
    <property type="evidence" value="ECO:0007669"/>
    <property type="project" value="TreeGrafter"/>
</dbReference>
<evidence type="ECO:0000313" key="4">
    <source>
        <dbReference type="EMBL" id="KGJ54494.1"/>
    </source>
</evidence>
<dbReference type="EMBL" id="WWTN01000012">
    <property type="protein sequence ID" value="MZH55832.1"/>
    <property type="molecule type" value="Genomic_DNA"/>
</dbReference>
<reference evidence="4 6" key="1">
    <citation type="submission" date="2014-08" db="EMBL/GenBank/DDBJ databases">
        <title>Clostridium innocuum, an unnegligible vancomycin-resistant pathogen causing extra-intestinal infections.</title>
        <authorList>
            <person name="Feng Y."/>
            <person name="Chiu C.-H."/>
        </authorList>
    </citation>
    <scope>NUCLEOTIDE SEQUENCE [LARGE SCALE GENOMIC DNA]</scope>
    <source>
        <strain evidence="4 6">AN88</strain>
    </source>
</reference>
<dbReference type="InterPro" id="IPR001498">
    <property type="entry name" value="Impact_N"/>
</dbReference>
<dbReference type="InterPro" id="IPR023582">
    <property type="entry name" value="Impact"/>
</dbReference>
<dbReference type="PANTHER" id="PTHR16301">
    <property type="entry name" value="IMPACT-RELATED"/>
    <property type="match status" value="1"/>
</dbReference>
<evidence type="ECO:0000259" key="2">
    <source>
        <dbReference type="Pfam" id="PF01205"/>
    </source>
</evidence>
<name>A0A099I932_CLOIN</name>